<evidence type="ECO:0000313" key="2">
    <source>
        <dbReference type="Proteomes" id="UP000218263"/>
    </source>
</evidence>
<reference evidence="1 2" key="1">
    <citation type="submission" date="2015-12" db="EMBL/GenBank/DDBJ databases">
        <title>Genome sequence of Mucilaginibacter gotjawali.</title>
        <authorList>
            <person name="Lee J.S."/>
            <person name="Lee K.C."/>
            <person name="Kim K.K."/>
            <person name="Lee B.W."/>
        </authorList>
    </citation>
    <scope>NUCLEOTIDE SEQUENCE [LARGE SCALE GENOMIC DNA]</scope>
    <source>
        <strain evidence="1 2">SA3-7</strain>
    </source>
</reference>
<protein>
    <submittedName>
        <fullName evidence="1">Uncharacterized protein</fullName>
    </submittedName>
</protein>
<sequence>MTGTSLVLSDTLLVVTVAVINLTNESIDQIPVFLKFLIIIAVASCIIRHINHYRHTKRLY</sequence>
<dbReference type="Proteomes" id="UP000218263">
    <property type="component" value="Chromosome"/>
</dbReference>
<dbReference type="RefSeq" id="WP_157750673.1">
    <property type="nucleotide sequence ID" value="NZ_AP017313.1"/>
</dbReference>
<organism evidence="1 2">
    <name type="scientific">Mucilaginibacter gotjawali</name>
    <dbReference type="NCBI Taxonomy" id="1550579"/>
    <lineage>
        <taxon>Bacteria</taxon>
        <taxon>Pseudomonadati</taxon>
        <taxon>Bacteroidota</taxon>
        <taxon>Sphingobacteriia</taxon>
        <taxon>Sphingobacteriales</taxon>
        <taxon>Sphingobacteriaceae</taxon>
        <taxon>Mucilaginibacter</taxon>
    </lineage>
</organism>
<gene>
    <name evidence="1" type="ORF">MgSA37_04418</name>
</gene>
<proteinExistence type="predicted"/>
<keyword evidence="2" id="KW-1185">Reference proteome</keyword>
<evidence type="ECO:0000313" key="1">
    <source>
        <dbReference type="EMBL" id="BAU56221.1"/>
    </source>
</evidence>
<name>A0A0X8X620_9SPHI</name>
<dbReference type="OrthoDB" id="799856at2"/>
<dbReference type="AlphaFoldDB" id="A0A0X8X620"/>
<dbReference type="EMBL" id="AP017313">
    <property type="protein sequence ID" value="BAU56221.1"/>
    <property type="molecule type" value="Genomic_DNA"/>
</dbReference>
<dbReference type="KEGG" id="mgot:MgSA37_04418"/>
<accession>A0A0X8X620</accession>